<comment type="catalytic activity">
    <reaction evidence="1 8">
        <text>S-ubiquitinyl-[E2 ubiquitin-conjugating enzyme]-L-cysteine + [acceptor protein]-L-lysine = [E2 ubiquitin-conjugating enzyme]-L-cysteine + N(6)-ubiquitinyl-[acceptor protein]-L-lysine.</text>
        <dbReference type="EC" id="2.3.2.27"/>
    </reaction>
</comment>
<dbReference type="CDD" id="cd16664">
    <property type="entry name" value="RING-Ubox_PUB"/>
    <property type="match status" value="1"/>
</dbReference>
<keyword evidence="4 8" id="KW-0808">Transferase</keyword>
<keyword evidence="6 8" id="KW-0833">Ubl conjugation pathway</keyword>
<dbReference type="Pfam" id="PF25598">
    <property type="entry name" value="ARM_PUB"/>
    <property type="match status" value="1"/>
</dbReference>
<dbReference type="PROSITE" id="PS50176">
    <property type="entry name" value="ARM_REPEAT"/>
    <property type="match status" value="1"/>
</dbReference>
<dbReference type="SMART" id="SM00504">
    <property type="entry name" value="Ubox"/>
    <property type="match status" value="1"/>
</dbReference>
<evidence type="ECO:0000256" key="7">
    <source>
        <dbReference type="PROSITE-ProRule" id="PRU00259"/>
    </source>
</evidence>
<name>A0A9W7MNE7_HIBTR</name>
<evidence type="ECO:0000256" key="8">
    <source>
        <dbReference type="RuleBase" id="RU369093"/>
    </source>
</evidence>
<dbReference type="PANTHER" id="PTHR22849:SF20">
    <property type="entry name" value="U-BOX DOMAIN-CONTAINING PROTEIN 27-RELATED"/>
    <property type="match status" value="1"/>
</dbReference>
<dbReference type="Gene3D" id="1.25.10.10">
    <property type="entry name" value="Leucine-rich Repeat Variant"/>
    <property type="match status" value="1"/>
</dbReference>
<dbReference type="AlphaFoldDB" id="A0A9W7MNE7"/>
<dbReference type="InterPro" id="IPR045185">
    <property type="entry name" value="PUB22/23/24-like"/>
</dbReference>
<dbReference type="Proteomes" id="UP001165190">
    <property type="component" value="Unassembled WGS sequence"/>
</dbReference>
<keyword evidence="11" id="KW-1185">Reference proteome</keyword>
<accession>A0A9W7MNE7</accession>
<dbReference type="InterPro" id="IPR058678">
    <property type="entry name" value="ARM_PUB"/>
</dbReference>
<comment type="function">
    <text evidence="2 8">Functions as an E3 ubiquitin ligase.</text>
</comment>
<dbReference type="EMBL" id="BSYR01000052">
    <property type="protein sequence ID" value="GMJ08649.1"/>
    <property type="molecule type" value="Genomic_DNA"/>
</dbReference>
<evidence type="ECO:0000256" key="2">
    <source>
        <dbReference type="ARBA" id="ARBA00003861"/>
    </source>
</evidence>
<dbReference type="InterPro" id="IPR003613">
    <property type="entry name" value="Ubox_domain"/>
</dbReference>
<feature type="domain" description="U-box" evidence="9">
    <location>
        <begin position="9"/>
        <end position="83"/>
    </location>
</feature>
<comment type="caution">
    <text evidence="10">The sequence shown here is derived from an EMBL/GenBank/DDBJ whole genome shotgun (WGS) entry which is preliminary data.</text>
</comment>
<dbReference type="FunFam" id="3.30.40.10:FF:000502">
    <property type="entry name" value="RING-type E3 ubiquitin transferase"/>
    <property type="match status" value="1"/>
</dbReference>
<dbReference type="SUPFAM" id="SSF48371">
    <property type="entry name" value="ARM repeat"/>
    <property type="match status" value="1"/>
</dbReference>
<dbReference type="GO" id="GO:0016567">
    <property type="term" value="P:protein ubiquitination"/>
    <property type="evidence" value="ECO:0007669"/>
    <property type="project" value="UniProtKB-UniRule"/>
</dbReference>
<dbReference type="EC" id="2.3.2.27" evidence="8"/>
<evidence type="ECO:0000313" key="10">
    <source>
        <dbReference type="EMBL" id="GMJ08649.1"/>
    </source>
</evidence>
<gene>
    <name evidence="10" type="ORF">HRI_004534100</name>
</gene>
<evidence type="ECO:0000256" key="5">
    <source>
        <dbReference type="ARBA" id="ARBA00022737"/>
    </source>
</evidence>
<evidence type="ECO:0000256" key="3">
    <source>
        <dbReference type="ARBA" id="ARBA00004906"/>
    </source>
</evidence>
<evidence type="ECO:0000256" key="6">
    <source>
        <dbReference type="ARBA" id="ARBA00022786"/>
    </source>
</evidence>
<sequence>MGRGDLYITVPSLFRCPISLDLMKSPVSLCTGVTYDRTSIQRWLDDGNNTCPATMQVLKTKELVPNRNLQRLIQIWFDSVARRQLDSESCPSSVAVRSQNQVKLLVKHLDNNNCISSLTKILHFARESAENREFIASIDGFPNKVFDFTTNAESGIKVVEQVIKLLDLMLSKISDKTPLLETNSLSTILLVLQRGNSDSQIQAVRLLESLAVDGESKLKIAQKEGSIPELVKSLRKEKNPRLIEASLSCLIAITTPKWIKNKIIQHRTIPELKNLLSQPNTAISVTEKSLKLLEALSTCKEGRVEIWRDSVLLQRIVDKVLKVSSNATEHAVAILWSGCYLFRDGKGREAVIGSNGMTKLLLLMQSNCSPAVRQMSADLLKIFRVNSKFCLSSYDTKTTHVMPF</sequence>
<dbReference type="PANTHER" id="PTHR22849">
    <property type="entry name" value="WDSAM1 PROTEIN"/>
    <property type="match status" value="1"/>
</dbReference>
<dbReference type="PROSITE" id="PS51698">
    <property type="entry name" value="U_BOX"/>
    <property type="match status" value="1"/>
</dbReference>
<dbReference type="InterPro" id="IPR011989">
    <property type="entry name" value="ARM-like"/>
</dbReference>
<evidence type="ECO:0000256" key="4">
    <source>
        <dbReference type="ARBA" id="ARBA00022679"/>
    </source>
</evidence>
<protein>
    <recommendedName>
        <fullName evidence="8 9">U-box domain-containing protein</fullName>
        <ecNumber evidence="8">2.3.2.27</ecNumber>
    </recommendedName>
    <alternativeName>
        <fullName evidence="8">RING-type E3 ubiquitin transferase PUB</fullName>
    </alternativeName>
</protein>
<dbReference type="InterPro" id="IPR016024">
    <property type="entry name" value="ARM-type_fold"/>
</dbReference>
<dbReference type="GO" id="GO:0061630">
    <property type="term" value="F:ubiquitin protein ligase activity"/>
    <property type="evidence" value="ECO:0007669"/>
    <property type="project" value="UniProtKB-UniRule"/>
</dbReference>
<organism evidence="10 11">
    <name type="scientific">Hibiscus trionum</name>
    <name type="common">Flower of an hour</name>
    <dbReference type="NCBI Taxonomy" id="183268"/>
    <lineage>
        <taxon>Eukaryota</taxon>
        <taxon>Viridiplantae</taxon>
        <taxon>Streptophyta</taxon>
        <taxon>Embryophyta</taxon>
        <taxon>Tracheophyta</taxon>
        <taxon>Spermatophyta</taxon>
        <taxon>Magnoliopsida</taxon>
        <taxon>eudicotyledons</taxon>
        <taxon>Gunneridae</taxon>
        <taxon>Pentapetalae</taxon>
        <taxon>rosids</taxon>
        <taxon>malvids</taxon>
        <taxon>Malvales</taxon>
        <taxon>Malvaceae</taxon>
        <taxon>Malvoideae</taxon>
        <taxon>Hibiscus</taxon>
    </lineage>
</organism>
<dbReference type="InterPro" id="IPR045210">
    <property type="entry name" value="RING-Ubox_PUB"/>
</dbReference>
<evidence type="ECO:0000313" key="11">
    <source>
        <dbReference type="Proteomes" id="UP001165190"/>
    </source>
</evidence>
<keyword evidence="5" id="KW-0677">Repeat</keyword>
<comment type="pathway">
    <text evidence="3 8">Protein modification; protein ubiquitination.</text>
</comment>
<dbReference type="InterPro" id="IPR013083">
    <property type="entry name" value="Znf_RING/FYVE/PHD"/>
</dbReference>
<dbReference type="Pfam" id="PF04564">
    <property type="entry name" value="U-box"/>
    <property type="match status" value="1"/>
</dbReference>
<dbReference type="Gene3D" id="3.30.40.10">
    <property type="entry name" value="Zinc/RING finger domain, C3HC4 (zinc finger)"/>
    <property type="match status" value="1"/>
</dbReference>
<feature type="repeat" description="ARM" evidence="7">
    <location>
        <begin position="267"/>
        <end position="311"/>
    </location>
</feature>
<dbReference type="InterPro" id="IPR000225">
    <property type="entry name" value="Armadillo"/>
</dbReference>
<reference evidence="10" key="1">
    <citation type="submission" date="2023-05" db="EMBL/GenBank/DDBJ databases">
        <title>Genome and transcriptome analyses reveal genes involved in the formation of fine ridges on petal epidermal cells in Hibiscus trionum.</title>
        <authorList>
            <person name="Koshimizu S."/>
            <person name="Masuda S."/>
            <person name="Ishii T."/>
            <person name="Shirasu K."/>
            <person name="Hoshino A."/>
            <person name="Arita M."/>
        </authorList>
    </citation>
    <scope>NUCLEOTIDE SEQUENCE</scope>
    <source>
        <strain evidence="10">Hamamatsu line</strain>
    </source>
</reference>
<evidence type="ECO:0000259" key="9">
    <source>
        <dbReference type="PROSITE" id="PS51698"/>
    </source>
</evidence>
<dbReference type="SUPFAM" id="SSF57850">
    <property type="entry name" value="RING/U-box"/>
    <property type="match status" value="1"/>
</dbReference>
<evidence type="ECO:0000256" key="1">
    <source>
        <dbReference type="ARBA" id="ARBA00000900"/>
    </source>
</evidence>
<dbReference type="OrthoDB" id="10064100at2759"/>
<proteinExistence type="predicted"/>